<keyword evidence="2" id="KW-0808">Transferase</keyword>
<dbReference type="InterPro" id="IPR029044">
    <property type="entry name" value="Nucleotide-diphossugar_trans"/>
</dbReference>
<dbReference type="EMBL" id="CP113361">
    <property type="protein sequence ID" value="WAI00829.1"/>
    <property type="molecule type" value="Genomic_DNA"/>
</dbReference>
<dbReference type="GO" id="GO:0016757">
    <property type="term" value="F:glycosyltransferase activity"/>
    <property type="evidence" value="ECO:0007669"/>
    <property type="project" value="UniProtKB-KW"/>
</dbReference>
<evidence type="ECO:0000313" key="3">
    <source>
        <dbReference type="Proteomes" id="UP001163096"/>
    </source>
</evidence>
<sequence>MSGFYSKSDVESRIGLIVLNYQTVEDTIECLNSIRKYYENLTIVVVDNHSLKEKMDVLSAYLEKSENIYLLQLDQNYGFAKGFNKGISFLRKKGFSYIACSNNDILFQSEGILESLLDTQRMYHAAILGPSIYNLNGISQNPCYTSRLTKRDATFLLFQTSLPVIFLKLVLPSSVLSYLDKLVQKRQNPGICALPKNAPCEVYSLHGAFILFAPPFFEKNVGFDDYTFLYGEELILSEMMVRQGLSEYYDPRVRILHKEDRTSDFVWGGQKKLEPYLIARRSMKYWYSHYFKKNLTKIRNE</sequence>
<dbReference type="InterPro" id="IPR001173">
    <property type="entry name" value="Glyco_trans_2-like"/>
</dbReference>
<gene>
    <name evidence="2" type="ORF">OU421_10455</name>
</gene>
<keyword evidence="3" id="KW-1185">Reference proteome</keyword>
<reference evidence="2" key="1">
    <citation type="submission" date="2022-11" db="EMBL/GenBank/DDBJ databases">
        <title>Complete genome sequence of Methanogenium organophilum DSM 3596.</title>
        <authorList>
            <person name="Chen S.-C."/>
            <person name="Lai S.-J."/>
            <person name="You Y.-T."/>
        </authorList>
    </citation>
    <scope>NUCLEOTIDE SEQUENCE</scope>
    <source>
        <strain evidence="2">DSM 3596</strain>
    </source>
</reference>
<dbReference type="AlphaFoldDB" id="A0A9X9S2S3"/>
<dbReference type="RefSeq" id="WP_268186034.1">
    <property type="nucleotide sequence ID" value="NZ_CP113361.1"/>
</dbReference>
<dbReference type="PANTHER" id="PTHR43179:SF7">
    <property type="entry name" value="RHAMNOSYLTRANSFERASE WBBL"/>
    <property type="match status" value="1"/>
</dbReference>
<evidence type="ECO:0000313" key="2">
    <source>
        <dbReference type="EMBL" id="WAI00829.1"/>
    </source>
</evidence>
<name>A0A9X9S2S3_METOG</name>
<feature type="domain" description="Glycosyltransferase 2-like" evidence="1">
    <location>
        <begin position="17"/>
        <end position="133"/>
    </location>
</feature>
<proteinExistence type="predicted"/>
<evidence type="ECO:0000259" key="1">
    <source>
        <dbReference type="Pfam" id="PF00535"/>
    </source>
</evidence>
<dbReference type="SUPFAM" id="SSF53448">
    <property type="entry name" value="Nucleotide-diphospho-sugar transferases"/>
    <property type="match status" value="1"/>
</dbReference>
<dbReference type="PANTHER" id="PTHR43179">
    <property type="entry name" value="RHAMNOSYLTRANSFERASE WBBL"/>
    <property type="match status" value="1"/>
</dbReference>
<dbReference type="Proteomes" id="UP001163096">
    <property type="component" value="Chromosome"/>
</dbReference>
<keyword evidence="2" id="KW-0328">Glycosyltransferase</keyword>
<dbReference type="KEGG" id="mou:OU421_10455"/>
<accession>A0A9X9S2S3</accession>
<organism evidence="2 3">
    <name type="scientific">Methanogenium organophilum</name>
    <dbReference type="NCBI Taxonomy" id="2199"/>
    <lineage>
        <taxon>Archaea</taxon>
        <taxon>Methanobacteriati</taxon>
        <taxon>Methanobacteriota</taxon>
        <taxon>Stenosarchaea group</taxon>
        <taxon>Methanomicrobia</taxon>
        <taxon>Methanomicrobiales</taxon>
        <taxon>Methanomicrobiaceae</taxon>
        <taxon>Methanogenium</taxon>
    </lineage>
</organism>
<dbReference type="EC" id="2.4.-.-" evidence="2"/>
<dbReference type="GeneID" id="76835527"/>
<protein>
    <submittedName>
        <fullName evidence="2">Glycosyltransferase</fullName>
        <ecNumber evidence="2">2.4.-.-</ecNumber>
    </submittedName>
</protein>
<dbReference type="Gene3D" id="3.90.550.10">
    <property type="entry name" value="Spore Coat Polysaccharide Biosynthesis Protein SpsA, Chain A"/>
    <property type="match status" value="1"/>
</dbReference>
<dbReference type="Pfam" id="PF00535">
    <property type="entry name" value="Glycos_transf_2"/>
    <property type="match status" value="1"/>
</dbReference>